<accession>A0ABX7BMX0</accession>
<reference evidence="1 2" key="1">
    <citation type="submission" date="2021-01" db="EMBL/GenBank/DDBJ databases">
        <title>Brevundimonas vitis sp. nov., an bacterium isolated from grape (Vitis vinifera).</title>
        <authorList>
            <person name="Jiang L."/>
            <person name="Lee J."/>
        </authorList>
    </citation>
    <scope>NUCLEOTIDE SEQUENCE [LARGE SCALE GENOMIC DNA]</scope>
    <source>
        <strain evidence="1 2">GRTSA-9</strain>
    </source>
</reference>
<gene>
    <name evidence="1" type="ORF">JIP62_01925</name>
</gene>
<name>A0ABX7BMX0_9CAUL</name>
<dbReference type="RefSeq" id="WP_201103273.1">
    <property type="nucleotide sequence ID" value="NZ_CP067977.1"/>
</dbReference>
<protein>
    <submittedName>
        <fullName evidence="1">Uncharacterized protein</fullName>
    </submittedName>
</protein>
<proteinExistence type="predicted"/>
<keyword evidence="2" id="KW-1185">Reference proteome</keyword>
<evidence type="ECO:0000313" key="2">
    <source>
        <dbReference type="Proteomes" id="UP000595448"/>
    </source>
</evidence>
<dbReference type="Proteomes" id="UP000595448">
    <property type="component" value="Chromosome"/>
</dbReference>
<sequence>MTRKSEQLLEKAEETILQHRPRDNADAVLLTMVIAENVKVGTRSDAHDLKALARLQDYLAEGLPNRPTRIGIMGSA</sequence>
<organism evidence="1 2">
    <name type="scientific">Brevundimonas vitisensis</name>
    <dbReference type="NCBI Taxonomy" id="2800818"/>
    <lineage>
        <taxon>Bacteria</taxon>
        <taxon>Pseudomonadati</taxon>
        <taxon>Pseudomonadota</taxon>
        <taxon>Alphaproteobacteria</taxon>
        <taxon>Caulobacterales</taxon>
        <taxon>Caulobacteraceae</taxon>
        <taxon>Brevundimonas</taxon>
    </lineage>
</organism>
<dbReference type="EMBL" id="CP067977">
    <property type="protein sequence ID" value="QQQ18919.1"/>
    <property type="molecule type" value="Genomic_DNA"/>
</dbReference>
<evidence type="ECO:0000313" key="1">
    <source>
        <dbReference type="EMBL" id="QQQ18919.1"/>
    </source>
</evidence>